<dbReference type="GO" id="GO:0005737">
    <property type="term" value="C:cytoplasm"/>
    <property type="evidence" value="ECO:0007669"/>
    <property type="project" value="TreeGrafter"/>
</dbReference>
<dbReference type="SUPFAM" id="SSF52777">
    <property type="entry name" value="CoA-dependent acyltransferases"/>
    <property type="match status" value="1"/>
</dbReference>
<dbReference type="InterPro" id="IPR001078">
    <property type="entry name" value="2-oxoacid_DH_actylTfrase"/>
</dbReference>
<dbReference type="GO" id="GO:0031405">
    <property type="term" value="F:lipoic acid binding"/>
    <property type="evidence" value="ECO:0007669"/>
    <property type="project" value="TreeGrafter"/>
</dbReference>
<dbReference type="SUPFAM" id="SSF47005">
    <property type="entry name" value="Peripheral subunit-binding domain of 2-oxo acid dehydrogenase complex"/>
    <property type="match status" value="1"/>
</dbReference>
<dbReference type="AlphaFoldDB" id="A0A813BJC2"/>
<sequence>MAGQTSTDPNVFILPDLGEGVHEAELISWKVSPGETVEEHQVVAEMETDKALVEVPSPRDGVIKELFGEVGEILKVGNVAWTYEGAGEVAEPAPAPKQETAPAAPATEEREDDGTVVGTMSGSLGAVTKSEGKALATPAVRRLARDLGVDIDAVNGSGIAGRVTEKDVRAASNGVAAPAPKPAPTPPTPAAPAAAPAPAPAKRLATTVPSQSVAPRPNVLVPSGGDTTIIPMRGVRRTIANRLRQSVDMAVHFSVMDDADVSALDKTRKQLAMASGEKLSYLPFVVSAVCRALKEFPALNAHVDDENEQILRSNKVHMGIATDTEQGLSVPVIPDADARGVLEIGREITALAQMTRDRSVPGERLKGSTFTISNVGSYAGRYATPIINYPEVGILAAGRVRDGVVADNGAIRVAKLMPLSLTCDHRSVDGAEAAQCLALIIELLKRPDELLTPVRG</sequence>
<evidence type="ECO:0000256" key="7">
    <source>
        <dbReference type="SAM" id="MobiDB-lite"/>
    </source>
</evidence>
<protein>
    <recommendedName>
        <fullName evidence="6">Dihydrolipoamide acetyltransferase component of pyruvate dehydrogenase complex</fullName>
        <ecNumber evidence="6">2.3.1.-</ecNumber>
    </recommendedName>
</protein>
<comment type="similarity">
    <text evidence="2 6">Belongs to the 2-oxoacid dehydrogenase family.</text>
</comment>
<dbReference type="FunFam" id="3.30.559.10:FF:000007">
    <property type="entry name" value="Dihydrolipoamide acetyltransferase component of pyruvate dehydrogenase complex"/>
    <property type="match status" value="1"/>
</dbReference>
<comment type="cofactor">
    <cofactor evidence="1 6">
        <name>(R)-lipoate</name>
        <dbReference type="ChEBI" id="CHEBI:83088"/>
    </cofactor>
</comment>
<dbReference type="Proteomes" id="UP000601435">
    <property type="component" value="Unassembled WGS sequence"/>
</dbReference>
<dbReference type="Pfam" id="PF02817">
    <property type="entry name" value="E3_binding"/>
    <property type="match status" value="1"/>
</dbReference>
<feature type="region of interest" description="Disordered" evidence="7">
    <location>
        <begin position="171"/>
        <end position="220"/>
    </location>
</feature>
<comment type="caution">
    <text evidence="10">The sequence shown here is derived from an EMBL/GenBank/DDBJ whole genome shotgun (WGS) entry which is preliminary data.</text>
</comment>
<evidence type="ECO:0000256" key="1">
    <source>
        <dbReference type="ARBA" id="ARBA00001938"/>
    </source>
</evidence>
<dbReference type="InterPro" id="IPR000089">
    <property type="entry name" value="Biotin_lipoyl"/>
</dbReference>
<gene>
    <name evidence="10" type="primary">pdhC</name>
    <name evidence="10" type="ORF">SNEC2469_LOCUS30823</name>
</gene>
<dbReference type="PROSITE" id="PS51826">
    <property type="entry name" value="PSBD"/>
    <property type="match status" value="1"/>
</dbReference>
<feature type="compositionally biased region" description="Pro residues" evidence="7">
    <location>
        <begin position="179"/>
        <end position="199"/>
    </location>
</feature>
<dbReference type="InterPro" id="IPR011053">
    <property type="entry name" value="Single_hybrid_motif"/>
</dbReference>
<dbReference type="EC" id="2.3.1.-" evidence="6"/>
<evidence type="ECO:0000256" key="3">
    <source>
        <dbReference type="ARBA" id="ARBA00022679"/>
    </source>
</evidence>
<dbReference type="PROSITE" id="PS50968">
    <property type="entry name" value="BIOTINYL_LIPOYL"/>
    <property type="match status" value="1"/>
</dbReference>
<dbReference type="GO" id="GO:0016407">
    <property type="term" value="F:acetyltransferase activity"/>
    <property type="evidence" value="ECO:0007669"/>
    <property type="project" value="TreeGrafter"/>
</dbReference>
<dbReference type="CDD" id="cd06849">
    <property type="entry name" value="lipoyl_domain"/>
    <property type="match status" value="1"/>
</dbReference>
<dbReference type="PANTHER" id="PTHR43178:SF5">
    <property type="entry name" value="LIPOAMIDE ACYLTRANSFERASE COMPONENT OF BRANCHED-CHAIN ALPHA-KETO ACID DEHYDROGENASE COMPLEX, MITOCHONDRIAL"/>
    <property type="match status" value="1"/>
</dbReference>
<reference evidence="10" key="1">
    <citation type="submission" date="2021-02" db="EMBL/GenBank/DDBJ databases">
        <authorList>
            <person name="Dougan E. K."/>
            <person name="Rhodes N."/>
            <person name="Thang M."/>
            <person name="Chan C."/>
        </authorList>
    </citation>
    <scope>NUCLEOTIDE SEQUENCE</scope>
</reference>
<dbReference type="Pfam" id="PF00198">
    <property type="entry name" value="2-oxoacid_dh"/>
    <property type="match status" value="1"/>
</dbReference>
<dbReference type="InterPro" id="IPR023213">
    <property type="entry name" value="CAT-like_dom_sf"/>
</dbReference>
<feature type="domain" description="Lipoyl-binding" evidence="8">
    <location>
        <begin position="9"/>
        <end position="86"/>
    </location>
</feature>
<keyword evidence="3 6" id="KW-0808">Transferase</keyword>
<evidence type="ECO:0000256" key="4">
    <source>
        <dbReference type="ARBA" id="ARBA00022823"/>
    </source>
</evidence>
<name>A0A813BJC2_9DINO</name>
<keyword evidence="11" id="KW-1185">Reference proteome</keyword>
<evidence type="ECO:0000256" key="5">
    <source>
        <dbReference type="ARBA" id="ARBA00023315"/>
    </source>
</evidence>
<feature type="compositionally biased region" description="Low complexity" evidence="7">
    <location>
        <begin position="90"/>
        <end position="106"/>
    </location>
</feature>
<dbReference type="PANTHER" id="PTHR43178">
    <property type="entry name" value="DIHYDROLIPOAMIDE ACETYLTRANSFERASE COMPONENT OF PYRUVATE DEHYDROGENASE COMPLEX"/>
    <property type="match status" value="1"/>
</dbReference>
<feature type="domain" description="Peripheral subunit-binding (PSBD)" evidence="9">
    <location>
        <begin position="135"/>
        <end position="172"/>
    </location>
</feature>
<keyword evidence="4 6" id="KW-0450">Lipoyl</keyword>
<evidence type="ECO:0000313" key="10">
    <source>
        <dbReference type="EMBL" id="CAE7908032.1"/>
    </source>
</evidence>
<evidence type="ECO:0000313" key="11">
    <source>
        <dbReference type="Proteomes" id="UP000601435"/>
    </source>
</evidence>
<accession>A0A813BJC2</accession>
<evidence type="ECO:0000259" key="9">
    <source>
        <dbReference type="PROSITE" id="PS51826"/>
    </source>
</evidence>
<evidence type="ECO:0000256" key="6">
    <source>
        <dbReference type="RuleBase" id="RU003423"/>
    </source>
</evidence>
<dbReference type="Gene3D" id="4.10.320.10">
    <property type="entry name" value="E3-binding domain"/>
    <property type="match status" value="1"/>
</dbReference>
<dbReference type="EMBL" id="CAJNJA010072831">
    <property type="protein sequence ID" value="CAE7908032.1"/>
    <property type="molecule type" value="Genomic_DNA"/>
</dbReference>
<dbReference type="InterPro" id="IPR036625">
    <property type="entry name" value="E3-bd_dom_sf"/>
</dbReference>
<feature type="region of interest" description="Disordered" evidence="7">
    <location>
        <begin position="90"/>
        <end position="116"/>
    </location>
</feature>
<evidence type="ECO:0000256" key="2">
    <source>
        <dbReference type="ARBA" id="ARBA00007317"/>
    </source>
</evidence>
<organism evidence="10 11">
    <name type="scientific">Symbiodinium necroappetens</name>
    <dbReference type="NCBI Taxonomy" id="1628268"/>
    <lineage>
        <taxon>Eukaryota</taxon>
        <taxon>Sar</taxon>
        <taxon>Alveolata</taxon>
        <taxon>Dinophyceae</taxon>
        <taxon>Suessiales</taxon>
        <taxon>Symbiodiniaceae</taxon>
        <taxon>Symbiodinium</taxon>
    </lineage>
</organism>
<dbReference type="OrthoDB" id="202158at2759"/>
<dbReference type="Gene3D" id="2.40.50.100">
    <property type="match status" value="1"/>
</dbReference>
<evidence type="ECO:0000259" key="8">
    <source>
        <dbReference type="PROSITE" id="PS50968"/>
    </source>
</evidence>
<dbReference type="Pfam" id="PF00364">
    <property type="entry name" value="Biotin_lipoyl"/>
    <property type="match status" value="1"/>
</dbReference>
<dbReference type="InterPro" id="IPR050743">
    <property type="entry name" value="2-oxoacid_DH_E2_comp"/>
</dbReference>
<dbReference type="SUPFAM" id="SSF51230">
    <property type="entry name" value="Single hybrid motif"/>
    <property type="match status" value="1"/>
</dbReference>
<dbReference type="InterPro" id="IPR004167">
    <property type="entry name" value="PSBD"/>
</dbReference>
<proteinExistence type="inferred from homology"/>
<dbReference type="Gene3D" id="3.30.559.10">
    <property type="entry name" value="Chloramphenicol acetyltransferase-like domain"/>
    <property type="match status" value="1"/>
</dbReference>
<keyword evidence="5 6" id="KW-0012">Acyltransferase</keyword>